<evidence type="ECO:0000313" key="1">
    <source>
        <dbReference type="EMBL" id="GAL66989.1"/>
    </source>
</evidence>
<sequence length="49" mass="5244">MPINTSSTSSGFKLILCNAPFMAMAPNLVAGTVDNAPKNYQLGFLQQIQ</sequence>
<organism evidence="1 2">
    <name type="scientific">Jejuia pallidilutea</name>
    <dbReference type="NCBI Taxonomy" id="504487"/>
    <lineage>
        <taxon>Bacteria</taxon>
        <taxon>Pseudomonadati</taxon>
        <taxon>Bacteroidota</taxon>
        <taxon>Flavobacteriia</taxon>
        <taxon>Flavobacteriales</taxon>
        <taxon>Flavobacteriaceae</taxon>
        <taxon>Jejuia</taxon>
    </lineage>
</organism>
<reference evidence="1 2" key="1">
    <citation type="journal article" date="2014" name="Genome Announc.">
        <title>Draft Genome Sequence of Marine Flavobacterium Jejuia pallidilutea Strain 11shimoA1 and Pigmentation Mutants.</title>
        <authorList>
            <person name="Takatani N."/>
            <person name="Nakanishi M."/>
            <person name="Meirelles P."/>
            <person name="Mino S."/>
            <person name="Suda W."/>
            <person name="Oshima K."/>
            <person name="Hattori M."/>
            <person name="Ohkuma M."/>
            <person name="Hosokawa M."/>
            <person name="Miyashita K."/>
            <person name="Thompson F.L."/>
            <person name="Niwa A."/>
            <person name="Sawabe T."/>
            <person name="Sawabe T."/>
        </authorList>
    </citation>
    <scope>NUCLEOTIDE SEQUENCE [LARGE SCALE GENOMIC DNA]</scope>
    <source>
        <strain evidence="1 2">JCM 19301</strain>
    </source>
</reference>
<dbReference type="AlphaFoldDB" id="A0A090VUS4"/>
<proteinExistence type="predicted"/>
<dbReference type="EMBL" id="BBNR01000007">
    <property type="protein sequence ID" value="GAL66989.1"/>
    <property type="molecule type" value="Genomic_DNA"/>
</dbReference>
<dbReference type="Proteomes" id="UP000029641">
    <property type="component" value="Unassembled WGS sequence"/>
</dbReference>
<comment type="caution">
    <text evidence="1">The sequence shown here is derived from an EMBL/GenBank/DDBJ whole genome shotgun (WGS) entry which is preliminary data.</text>
</comment>
<protein>
    <submittedName>
        <fullName evidence="1">Uncharacterized protein</fullName>
    </submittedName>
</protein>
<name>A0A090VUS4_9FLAO</name>
<evidence type="ECO:0000313" key="2">
    <source>
        <dbReference type="Proteomes" id="UP000029641"/>
    </source>
</evidence>
<gene>
    <name evidence="1" type="ORF">JCM19301_2154</name>
</gene>
<accession>A0A090VUS4</accession>